<dbReference type="STRING" id="1544798.LH29_04665"/>
<sequence>MGFLLAVFFIAVKSFAQLSPGELSDVHAHLEGITNCTKCHVLGEKETSAKCLACHTEIKKLVDQKKGYHASAEVTGQRCAACHGEHYGRDFEVVRMNQDNFNHNLTGFKLEAKHAEITCIDCHKAALIKNKISQKKSAGTFLGMGTECIDCHTDVHQNTLSQNCTACHNQEAFVPATGFDHAATKFPLVGKHKEVDCSKCHEKTTLNGNPFQQFADVQFASCTSCHEDVHNNKFGNDCRKCHDEFSFTQVKNIGAFNHNNTDYPLRGKHVSVDCKECHTSGNHTKAVPHTNCTDCHSDFHKGQLAKNGVSPDCNSCHSVDGFSPSSFGLERHNNTEFALNGAHMATPCFECHKKGEEWNFKFEEINCTACHKNIHEDKISSKFMPDSDCRACHNETIWSQINFDHNKTNFKLEGKHTTASCRDCHFNETAEVSRQKFAGLAADCANCHDDIHFGQFEESGKNDCERCHTFKNWLPEKFNHENSRFKIDGKHEGLECIACHKPTDNLIRNYIVYKFEDITCASCH</sequence>
<dbReference type="InterPro" id="IPR029467">
    <property type="entry name" value="Cyt_c7-like"/>
</dbReference>
<accession>A0A0D8JCQ5</accession>
<reference evidence="3 4" key="1">
    <citation type="submission" date="2014-09" db="EMBL/GenBank/DDBJ databases">
        <title>Draft Genome Sequence of Draconibacterium sp. JN14CK-3.</title>
        <authorList>
            <person name="Dong C."/>
            <person name="Lai Q."/>
            <person name="Shao Z."/>
        </authorList>
    </citation>
    <scope>NUCLEOTIDE SEQUENCE [LARGE SCALE GENOMIC DNA]</scope>
    <source>
        <strain evidence="3 4">JN14CK-3</strain>
    </source>
</reference>
<dbReference type="Pfam" id="PF14522">
    <property type="entry name" value="Cytochrome_C7"/>
    <property type="match status" value="1"/>
</dbReference>
<comment type="caution">
    <text evidence="3">The sequence shown here is derived from an EMBL/GenBank/DDBJ whole genome shotgun (WGS) entry which is preliminary data.</text>
</comment>
<dbReference type="InterPro" id="IPR051829">
    <property type="entry name" value="Multiheme_Cytochr_ET"/>
</dbReference>
<dbReference type="SUPFAM" id="SSF48695">
    <property type="entry name" value="Multiheme cytochromes"/>
    <property type="match status" value="2"/>
</dbReference>
<keyword evidence="1" id="KW-0732">Signal</keyword>
<dbReference type="EMBL" id="JRHC01000001">
    <property type="protein sequence ID" value="KJF44745.1"/>
    <property type="molecule type" value="Genomic_DNA"/>
</dbReference>
<protein>
    <submittedName>
        <fullName evidence="3">Cytochrome C</fullName>
    </submittedName>
</protein>
<evidence type="ECO:0000256" key="1">
    <source>
        <dbReference type="ARBA" id="ARBA00022729"/>
    </source>
</evidence>
<dbReference type="Gene3D" id="3.90.10.10">
    <property type="entry name" value="Cytochrome C3"/>
    <property type="match status" value="6"/>
</dbReference>
<keyword evidence="4" id="KW-1185">Reference proteome</keyword>
<proteinExistence type="predicted"/>
<evidence type="ECO:0000313" key="4">
    <source>
        <dbReference type="Proteomes" id="UP000032544"/>
    </source>
</evidence>
<dbReference type="AlphaFoldDB" id="A0A0D8JCQ5"/>
<dbReference type="PANTHER" id="PTHR35038">
    <property type="entry name" value="DISSIMILATORY SULFITE REDUCTASE SIRA"/>
    <property type="match status" value="1"/>
</dbReference>
<dbReference type="InterPro" id="IPR036280">
    <property type="entry name" value="Multihaem_cyt_sf"/>
</dbReference>
<feature type="domain" description="Cytochrome c7-like" evidence="2">
    <location>
        <begin position="114"/>
        <end position="169"/>
    </location>
</feature>
<evidence type="ECO:0000313" key="3">
    <source>
        <dbReference type="EMBL" id="KJF44745.1"/>
    </source>
</evidence>
<gene>
    <name evidence="3" type="ORF">LH29_04665</name>
</gene>
<evidence type="ECO:0000259" key="2">
    <source>
        <dbReference type="Pfam" id="PF14522"/>
    </source>
</evidence>
<name>A0A0D8JCQ5_9BACT</name>
<dbReference type="Proteomes" id="UP000032544">
    <property type="component" value="Unassembled WGS sequence"/>
</dbReference>
<organism evidence="3 4">
    <name type="scientific">Draconibacterium sediminis</name>
    <dbReference type="NCBI Taxonomy" id="1544798"/>
    <lineage>
        <taxon>Bacteria</taxon>
        <taxon>Pseudomonadati</taxon>
        <taxon>Bacteroidota</taxon>
        <taxon>Bacteroidia</taxon>
        <taxon>Marinilabiliales</taxon>
        <taxon>Prolixibacteraceae</taxon>
        <taxon>Draconibacterium</taxon>
    </lineage>
</organism>